<dbReference type="RefSeq" id="WP_345213388.1">
    <property type="nucleotide sequence ID" value="NZ_BAABFT010000016.1"/>
</dbReference>
<accession>A0ABP8H8Y5</accession>
<organism evidence="1 2">
    <name type="scientific">Mucilaginibacter gynuensis</name>
    <dbReference type="NCBI Taxonomy" id="1302236"/>
    <lineage>
        <taxon>Bacteria</taxon>
        <taxon>Pseudomonadati</taxon>
        <taxon>Bacteroidota</taxon>
        <taxon>Sphingobacteriia</taxon>
        <taxon>Sphingobacteriales</taxon>
        <taxon>Sphingobacteriaceae</taxon>
        <taxon>Mucilaginibacter</taxon>
    </lineage>
</organism>
<gene>
    <name evidence="1" type="ORF">GCM10023149_44420</name>
</gene>
<dbReference type="Proteomes" id="UP001500582">
    <property type="component" value="Unassembled WGS sequence"/>
</dbReference>
<protein>
    <submittedName>
        <fullName evidence="1">Uncharacterized protein</fullName>
    </submittedName>
</protein>
<keyword evidence="2" id="KW-1185">Reference proteome</keyword>
<proteinExistence type="predicted"/>
<name>A0ABP8H8Y5_9SPHI</name>
<comment type="caution">
    <text evidence="1">The sequence shown here is derived from an EMBL/GenBank/DDBJ whole genome shotgun (WGS) entry which is preliminary data.</text>
</comment>
<dbReference type="EMBL" id="BAABFT010000016">
    <property type="protein sequence ID" value="GAA4336028.1"/>
    <property type="molecule type" value="Genomic_DNA"/>
</dbReference>
<sequence length="231" mass="26855">MKTDLDLLIEYYETEKQALETQIKLAVAEGEYLSADYNATALREVNRMVGLLNEFKTPGYMELQELRYRLQNLEAMSADKARFAPSFVIKHIESTEANIARTLAQIKNTPLFDTQEVDDALFAIYEGKCVGFKLVIKKSVDMHFKFSLHHRHLLAISFQVTEEIDTYLMDNYAAQFTKVGFIYGDNNLFTFYYNMANFKDATPIKTEIAKWLYDILYNVEFDNPATLEYVY</sequence>
<evidence type="ECO:0000313" key="1">
    <source>
        <dbReference type="EMBL" id="GAA4336028.1"/>
    </source>
</evidence>
<reference evidence="2" key="1">
    <citation type="journal article" date="2019" name="Int. J. Syst. Evol. Microbiol.">
        <title>The Global Catalogue of Microorganisms (GCM) 10K type strain sequencing project: providing services to taxonomists for standard genome sequencing and annotation.</title>
        <authorList>
            <consortium name="The Broad Institute Genomics Platform"/>
            <consortium name="The Broad Institute Genome Sequencing Center for Infectious Disease"/>
            <person name="Wu L."/>
            <person name="Ma J."/>
        </authorList>
    </citation>
    <scope>NUCLEOTIDE SEQUENCE [LARGE SCALE GENOMIC DNA]</scope>
    <source>
        <strain evidence="2">JCM 17705</strain>
    </source>
</reference>
<evidence type="ECO:0000313" key="2">
    <source>
        <dbReference type="Proteomes" id="UP001500582"/>
    </source>
</evidence>